<comment type="caution">
    <text evidence="9">The sequence shown here is derived from an EMBL/GenBank/DDBJ whole genome shotgun (WGS) entry which is preliminary data.</text>
</comment>
<feature type="domain" description="Core-binding (CB)" evidence="8">
    <location>
        <begin position="66"/>
        <end position="149"/>
    </location>
</feature>
<sequence length="400" mass="45885">MVAGHLQEKKGYFYMVLTYKDHEGKRKSKWITTGLTVKGNKKRAQDLLQEAKKNFVPDIPVPTEDMLFHDFLKQWLEIAKSTIQLTTYSSYIGMSNSAILPYFKEKKIKLTDLKPKDIQDFYTLQLKRVKASTVIHYHAIIHKALKYAVKIDLIPTNPASKIERPRQERFVGSFYDTKEMNQLFDVAKGTNLEIPILLGAFYGLRRSEVVGLKWSAIDFENNSLVIKHTVTAFNLDGKHIIQAKDSTKNKSSMRTLPLVPAFKEKLLAMKEKQEFNRKLCGRSYSKDYLDYICVNELGVRLRPGHITTAFPKLLEDHGLRRIRFHDLRHSCASLLLANNVPMKQIQDWLGHSDFSTTANIYAHLDYNSKISSAQAMVDGLNFVIETSNEVEQNNGSIQPK</sequence>
<feature type="domain" description="Tyr recombinase" evidence="7">
    <location>
        <begin position="169"/>
        <end position="374"/>
    </location>
</feature>
<evidence type="ECO:0000256" key="3">
    <source>
        <dbReference type="ARBA" id="ARBA00022908"/>
    </source>
</evidence>
<organism evidence="9 10">
    <name type="scientific">Dehalobacterium formicoaceticum</name>
    <dbReference type="NCBI Taxonomy" id="51515"/>
    <lineage>
        <taxon>Bacteria</taxon>
        <taxon>Bacillati</taxon>
        <taxon>Bacillota</taxon>
        <taxon>Clostridia</taxon>
        <taxon>Eubacteriales</taxon>
        <taxon>Peptococcaceae</taxon>
        <taxon>Dehalobacterium</taxon>
    </lineage>
</organism>
<dbReference type="InterPro" id="IPR002104">
    <property type="entry name" value="Integrase_catalytic"/>
</dbReference>
<dbReference type="EMBL" id="JANPWE010000019">
    <property type="protein sequence ID" value="MCR6547189.1"/>
    <property type="molecule type" value="Genomic_DNA"/>
</dbReference>
<dbReference type="Pfam" id="PF00589">
    <property type="entry name" value="Phage_integrase"/>
    <property type="match status" value="1"/>
</dbReference>
<dbReference type="PANTHER" id="PTHR30349">
    <property type="entry name" value="PHAGE INTEGRASE-RELATED"/>
    <property type="match status" value="1"/>
</dbReference>
<dbReference type="InterPro" id="IPR004107">
    <property type="entry name" value="Integrase_SAM-like_N"/>
</dbReference>
<evidence type="ECO:0000256" key="2">
    <source>
        <dbReference type="ARBA" id="ARBA00008857"/>
    </source>
</evidence>
<evidence type="ECO:0000313" key="9">
    <source>
        <dbReference type="EMBL" id="MCR6547189.1"/>
    </source>
</evidence>
<evidence type="ECO:0000313" key="10">
    <source>
        <dbReference type="Proteomes" id="UP001524944"/>
    </source>
</evidence>
<reference evidence="9 10" key="1">
    <citation type="submission" date="2022-08" db="EMBL/GenBank/DDBJ databases">
        <title>Proteogenomics of the novel Dehalobacterium formicoaceticum strain EZ94 highlights a key role of methyltransferases during anaerobic dichloromethane degradation.</title>
        <authorList>
            <person name="Wasmund K."/>
        </authorList>
    </citation>
    <scope>NUCLEOTIDE SEQUENCE [LARGE SCALE GENOMIC DNA]</scope>
    <source>
        <strain evidence="9 10">EZ94</strain>
    </source>
</reference>
<evidence type="ECO:0000256" key="5">
    <source>
        <dbReference type="ARBA" id="ARBA00023172"/>
    </source>
</evidence>
<dbReference type="InterPro" id="IPR011010">
    <property type="entry name" value="DNA_brk_join_enz"/>
</dbReference>
<gene>
    <name evidence="9" type="ORF">NVS47_17015</name>
</gene>
<dbReference type="Gene3D" id="1.10.443.10">
    <property type="entry name" value="Intergrase catalytic core"/>
    <property type="match status" value="1"/>
</dbReference>
<keyword evidence="3" id="KW-0229">DNA integration</keyword>
<dbReference type="InterPro" id="IPR013762">
    <property type="entry name" value="Integrase-like_cat_sf"/>
</dbReference>
<dbReference type="PROSITE" id="PS51900">
    <property type="entry name" value="CB"/>
    <property type="match status" value="1"/>
</dbReference>
<dbReference type="Proteomes" id="UP001524944">
    <property type="component" value="Unassembled WGS sequence"/>
</dbReference>
<dbReference type="InterPro" id="IPR044068">
    <property type="entry name" value="CB"/>
</dbReference>
<keyword evidence="4 6" id="KW-0238">DNA-binding</keyword>
<evidence type="ECO:0000259" key="8">
    <source>
        <dbReference type="PROSITE" id="PS51900"/>
    </source>
</evidence>
<accession>A0ABT1Y8H3</accession>
<keyword evidence="10" id="KW-1185">Reference proteome</keyword>
<proteinExistence type="inferred from homology"/>
<evidence type="ECO:0000256" key="4">
    <source>
        <dbReference type="ARBA" id="ARBA00023125"/>
    </source>
</evidence>
<dbReference type="PANTHER" id="PTHR30349:SF91">
    <property type="entry name" value="INTA PROTEIN"/>
    <property type="match status" value="1"/>
</dbReference>
<evidence type="ECO:0000256" key="1">
    <source>
        <dbReference type="ARBA" id="ARBA00003283"/>
    </source>
</evidence>
<comment type="similarity">
    <text evidence="2">Belongs to the 'phage' integrase family.</text>
</comment>
<dbReference type="InterPro" id="IPR050090">
    <property type="entry name" value="Tyrosine_recombinase_XerCD"/>
</dbReference>
<dbReference type="SUPFAM" id="SSF56349">
    <property type="entry name" value="DNA breaking-rejoining enzymes"/>
    <property type="match status" value="1"/>
</dbReference>
<dbReference type="PROSITE" id="PS51898">
    <property type="entry name" value="TYR_RECOMBINASE"/>
    <property type="match status" value="1"/>
</dbReference>
<dbReference type="RefSeq" id="WP_257914301.1">
    <property type="nucleotide sequence ID" value="NZ_JANPWE010000019.1"/>
</dbReference>
<keyword evidence="5" id="KW-0233">DNA recombination</keyword>
<evidence type="ECO:0000256" key="6">
    <source>
        <dbReference type="PROSITE-ProRule" id="PRU01248"/>
    </source>
</evidence>
<name>A0ABT1Y8H3_9FIRM</name>
<dbReference type="Pfam" id="PF14659">
    <property type="entry name" value="Phage_int_SAM_3"/>
    <property type="match status" value="1"/>
</dbReference>
<dbReference type="InterPro" id="IPR010998">
    <property type="entry name" value="Integrase_recombinase_N"/>
</dbReference>
<dbReference type="Gene3D" id="1.10.150.130">
    <property type="match status" value="1"/>
</dbReference>
<dbReference type="CDD" id="cd01189">
    <property type="entry name" value="INT_ICEBs1_C_like"/>
    <property type="match status" value="1"/>
</dbReference>
<comment type="function">
    <text evidence="1">Site-specific tyrosine recombinase, which acts by catalyzing the cutting and rejoining of the recombining DNA molecules.</text>
</comment>
<evidence type="ECO:0000259" key="7">
    <source>
        <dbReference type="PROSITE" id="PS51898"/>
    </source>
</evidence>
<protein>
    <submittedName>
        <fullName evidence="9">Site-specific integrase</fullName>
    </submittedName>
</protein>